<keyword evidence="4 6" id="KW-0732">Signal</keyword>
<dbReference type="Gene3D" id="3.15.10.10">
    <property type="entry name" value="Bactericidal permeability-increasing protein, domain 1"/>
    <property type="match status" value="1"/>
</dbReference>
<dbReference type="InterPro" id="IPR052507">
    <property type="entry name" value="BPI_fold-antibacterial"/>
</dbReference>
<protein>
    <submittedName>
        <fullName evidence="8">(raccoon dog) hypothetical protein</fullName>
    </submittedName>
</protein>
<feature type="domain" description="Lipid-binding serum glycoprotein N-terminal" evidence="7">
    <location>
        <begin position="92"/>
        <end position="227"/>
    </location>
</feature>
<dbReference type="EMBL" id="CAJHUB010000653">
    <property type="protein sequence ID" value="CAD7669489.1"/>
    <property type="molecule type" value="Genomic_DNA"/>
</dbReference>
<feature type="signal peptide" evidence="6">
    <location>
        <begin position="1"/>
        <end position="19"/>
    </location>
</feature>
<gene>
    <name evidence="8" type="ORF">NYPRO_LOCUS2283</name>
</gene>
<dbReference type="PANTHER" id="PTHR47145">
    <property type="entry name" value="BPI FOLD-CONTAINING FAMILY A MEMBER 2"/>
    <property type="match status" value="1"/>
</dbReference>
<evidence type="ECO:0000256" key="1">
    <source>
        <dbReference type="ARBA" id="ARBA00004613"/>
    </source>
</evidence>
<accession>A0A811XVU0</accession>
<dbReference type="AlphaFoldDB" id="A0A811XVU0"/>
<comment type="subcellular location">
    <subcellularLocation>
        <location evidence="1">Secreted</location>
    </subcellularLocation>
</comment>
<keyword evidence="9" id="KW-1185">Reference proteome</keyword>
<dbReference type="Proteomes" id="UP000645828">
    <property type="component" value="Unassembled WGS sequence"/>
</dbReference>
<organism evidence="8 9">
    <name type="scientific">Nyctereutes procyonoides</name>
    <name type="common">Raccoon dog</name>
    <name type="synonym">Canis procyonoides</name>
    <dbReference type="NCBI Taxonomy" id="34880"/>
    <lineage>
        <taxon>Eukaryota</taxon>
        <taxon>Metazoa</taxon>
        <taxon>Chordata</taxon>
        <taxon>Craniata</taxon>
        <taxon>Vertebrata</taxon>
        <taxon>Euteleostomi</taxon>
        <taxon>Mammalia</taxon>
        <taxon>Eutheria</taxon>
        <taxon>Laurasiatheria</taxon>
        <taxon>Carnivora</taxon>
        <taxon>Caniformia</taxon>
        <taxon>Canidae</taxon>
        <taxon>Nyctereutes</taxon>
    </lineage>
</organism>
<feature type="chain" id="PRO_5032369837" evidence="6">
    <location>
        <begin position="20"/>
        <end position="407"/>
    </location>
</feature>
<evidence type="ECO:0000256" key="3">
    <source>
        <dbReference type="ARBA" id="ARBA00022525"/>
    </source>
</evidence>
<evidence type="ECO:0000256" key="5">
    <source>
        <dbReference type="ARBA" id="ARBA00023157"/>
    </source>
</evidence>
<dbReference type="GO" id="GO:0030141">
    <property type="term" value="C:secretory granule"/>
    <property type="evidence" value="ECO:0007669"/>
    <property type="project" value="TreeGrafter"/>
</dbReference>
<proteinExistence type="inferred from homology"/>
<dbReference type="Pfam" id="PF01273">
    <property type="entry name" value="LBP_BPI_CETP"/>
    <property type="match status" value="1"/>
</dbReference>
<keyword evidence="5" id="KW-1015">Disulfide bond</keyword>
<evidence type="ECO:0000256" key="6">
    <source>
        <dbReference type="SAM" id="SignalP"/>
    </source>
</evidence>
<dbReference type="InterPro" id="IPR017942">
    <property type="entry name" value="Lipid-bd_serum_glycop_N"/>
</dbReference>
<keyword evidence="3" id="KW-0964">Secreted</keyword>
<comment type="similarity">
    <text evidence="2">Belongs to the BPI/LBP/Plunc superfamily. Plunc family.</text>
</comment>
<dbReference type="InterPro" id="IPR017943">
    <property type="entry name" value="Bactericidal_perm-incr_a/b_dom"/>
</dbReference>
<evidence type="ECO:0000256" key="2">
    <source>
        <dbReference type="ARBA" id="ARBA00009020"/>
    </source>
</evidence>
<evidence type="ECO:0000256" key="4">
    <source>
        <dbReference type="ARBA" id="ARBA00022729"/>
    </source>
</evidence>
<name>A0A811XVU0_NYCPR</name>
<dbReference type="SUPFAM" id="SSF55394">
    <property type="entry name" value="Bactericidal permeability-increasing protein, BPI"/>
    <property type="match status" value="1"/>
</dbReference>
<evidence type="ECO:0000313" key="9">
    <source>
        <dbReference type="Proteomes" id="UP000645828"/>
    </source>
</evidence>
<evidence type="ECO:0000313" key="8">
    <source>
        <dbReference type="EMBL" id="CAD7669489.1"/>
    </source>
</evidence>
<dbReference type="PANTHER" id="PTHR47145:SF1">
    <property type="entry name" value="BPI FOLD-CONTAINING FAMILY A MEMBER 2"/>
    <property type="match status" value="1"/>
</dbReference>
<reference evidence="8" key="1">
    <citation type="submission" date="2020-12" db="EMBL/GenBank/DDBJ databases">
        <authorList>
            <consortium name="Molecular Ecology Group"/>
        </authorList>
    </citation>
    <scope>NUCLEOTIDE SEQUENCE</scope>
    <source>
        <strain evidence="8">TBG_1078</strain>
    </source>
</reference>
<dbReference type="GO" id="GO:0070062">
    <property type="term" value="C:extracellular exosome"/>
    <property type="evidence" value="ECO:0007669"/>
    <property type="project" value="TreeGrafter"/>
</dbReference>
<sequence length="407" mass="44808">MLQLWKLVLLCGLLTGTSASVLGNLGDDLNNVVDKLKPVVEKGLETVDNTLESVLQKLKADWKIIQKSKAWHLAEEKVQEVKNLVNDALSKIVPAKDDTLGLNIINSRILKIKAELTLDGEGLNIRIPVVANVTLALPLIGRVVNLKVSLDLVTSVRLATDAQTGAVTVIVGKCSSDEDSISLTVLDGHNGLIEKAANTVSSFLTKTLSRLIEKDVCPLIHTLLSNLDGNIIQDIIASWENVAKLRVFWASVSSLPSPLFKPTESAWQNDLWLLAYLAQTTKRGAVFLEIVTPHEGGIKEEEDPWKSESLPPKFPQAFYARMFALEVLDRRGEIEGFSSVSSCPSPICPTTQPIQNQLTETQGIRVVPKLTLLTWDPHRYCLQDAESLRSPFHTLWASCHVVCSIFK</sequence>
<dbReference type="GO" id="GO:0001530">
    <property type="term" value="F:lipopolysaccharide binding"/>
    <property type="evidence" value="ECO:0007669"/>
    <property type="project" value="TreeGrafter"/>
</dbReference>
<evidence type="ECO:0000259" key="7">
    <source>
        <dbReference type="Pfam" id="PF01273"/>
    </source>
</evidence>
<comment type="caution">
    <text evidence="8">The sequence shown here is derived from an EMBL/GenBank/DDBJ whole genome shotgun (WGS) entry which is preliminary data.</text>
</comment>